<reference evidence="2 3" key="1">
    <citation type="submission" date="2019-04" db="EMBL/GenBank/DDBJ databases">
        <title>Friends and foes A comparative genomics study of 23 Aspergillus species from section Flavi.</title>
        <authorList>
            <consortium name="DOE Joint Genome Institute"/>
            <person name="Kjaerbolling I."/>
            <person name="Vesth T."/>
            <person name="Frisvad J.C."/>
            <person name="Nybo J.L."/>
            <person name="Theobald S."/>
            <person name="Kildgaard S."/>
            <person name="Isbrandt T."/>
            <person name="Kuo A."/>
            <person name="Sato A."/>
            <person name="Lyhne E.K."/>
            <person name="Kogle M.E."/>
            <person name="Wiebenga A."/>
            <person name="Kun R.S."/>
            <person name="Lubbers R.J."/>
            <person name="Makela M.R."/>
            <person name="Barry K."/>
            <person name="Chovatia M."/>
            <person name="Clum A."/>
            <person name="Daum C."/>
            <person name="Haridas S."/>
            <person name="He G."/>
            <person name="LaButti K."/>
            <person name="Lipzen A."/>
            <person name="Mondo S."/>
            <person name="Riley R."/>
            <person name="Salamov A."/>
            <person name="Simmons B.A."/>
            <person name="Magnuson J.K."/>
            <person name="Henrissat B."/>
            <person name="Mortensen U.H."/>
            <person name="Larsen T.O."/>
            <person name="Devries R.P."/>
            <person name="Grigoriev I.V."/>
            <person name="Machida M."/>
            <person name="Baker S.E."/>
            <person name="Andersen M.R."/>
        </authorList>
    </citation>
    <scope>NUCLEOTIDE SEQUENCE [LARGE SCALE GENOMIC DNA]</scope>
    <source>
        <strain evidence="2 3">CBS 117626</strain>
    </source>
</reference>
<keyword evidence="3" id="KW-1185">Reference proteome</keyword>
<name>A0A5N6ULB3_ASPTM</name>
<evidence type="ECO:0000313" key="2">
    <source>
        <dbReference type="EMBL" id="KAE8159404.1"/>
    </source>
</evidence>
<feature type="region of interest" description="Disordered" evidence="1">
    <location>
        <begin position="1"/>
        <end position="22"/>
    </location>
</feature>
<feature type="compositionally biased region" description="Polar residues" evidence="1">
    <location>
        <begin position="207"/>
        <end position="225"/>
    </location>
</feature>
<proteinExistence type="predicted"/>
<feature type="region of interest" description="Disordered" evidence="1">
    <location>
        <begin position="60"/>
        <end position="170"/>
    </location>
</feature>
<dbReference type="Proteomes" id="UP000326950">
    <property type="component" value="Unassembled WGS sequence"/>
</dbReference>
<feature type="region of interest" description="Disordered" evidence="1">
    <location>
        <begin position="207"/>
        <end position="236"/>
    </location>
</feature>
<feature type="compositionally biased region" description="Basic and acidic residues" evidence="1">
    <location>
        <begin position="71"/>
        <end position="86"/>
    </location>
</feature>
<feature type="compositionally biased region" description="Polar residues" evidence="1">
    <location>
        <begin position="138"/>
        <end position="154"/>
    </location>
</feature>
<dbReference type="OrthoDB" id="1727108at2759"/>
<protein>
    <submittedName>
        <fullName evidence="2">Uncharacterized protein</fullName>
    </submittedName>
</protein>
<feature type="compositionally biased region" description="Basic residues" evidence="1">
    <location>
        <begin position="1"/>
        <end position="19"/>
    </location>
</feature>
<sequence length="393" mass="43816">MKSKAKGKSKGMGKKKFKRDHINNNKDNIRITASNKTITEMIPGRFSEITAQPETALRIEDDTLNRSLISKPKDTRPESTVKRGEVNTDDNEGPPRLGSLKRRLKMTFTGNPLKLPGDPDRHSCKIHSQDKATRTERSNSGTTSLTDGNTTETHGSIHTEIKKSPSTPPTPKYLKYIRATNDYIFLDLDFLETNTLNEFVQGRSLSATEDMKQQSSGVNPSGKTSLETRDQDTTKGLQKQIEQVRSLTGTEVKTISPNVFKSPHRVDDNRQWNIVNLRCTTCRGNCPNCSVACCRYAEAKQIIADTEAKPRESDNATQILQIIEGLANPEAAADVHASQILGDSAIRTIEHMGWGVSRFGYVWPTGKASCLGEYCKEPSEFQERAELDLCWNI</sequence>
<organism evidence="2 3">
    <name type="scientific">Aspergillus tamarii</name>
    <dbReference type="NCBI Taxonomy" id="41984"/>
    <lineage>
        <taxon>Eukaryota</taxon>
        <taxon>Fungi</taxon>
        <taxon>Dikarya</taxon>
        <taxon>Ascomycota</taxon>
        <taxon>Pezizomycotina</taxon>
        <taxon>Eurotiomycetes</taxon>
        <taxon>Eurotiomycetidae</taxon>
        <taxon>Eurotiales</taxon>
        <taxon>Aspergillaceae</taxon>
        <taxon>Aspergillus</taxon>
        <taxon>Aspergillus subgen. Circumdati</taxon>
    </lineage>
</organism>
<evidence type="ECO:0000256" key="1">
    <source>
        <dbReference type="SAM" id="MobiDB-lite"/>
    </source>
</evidence>
<feature type="compositionally biased region" description="Basic and acidic residues" evidence="1">
    <location>
        <begin position="117"/>
        <end position="137"/>
    </location>
</feature>
<dbReference type="EMBL" id="ML738675">
    <property type="protein sequence ID" value="KAE8159404.1"/>
    <property type="molecule type" value="Genomic_DNA"/>
</dbReference>
<accession>A0A5N6ULB3</accession>
<gene>
    <name evidence="2" type="ORF">BDV40DRAFT_290948</name>
</gene>
<evidence type="ECO:0000313" key="3">
    <source>
        <dbReference type="Proteomes" id="UP000326950"/>
    </source>
</evidence>
<dbReference type="AlphaFoldDB" id="A0A5N6ULB3"/>